<proteinExistence type="predicted"/>
<sequence>MLTRLHPPPDETPKLPSPLLRLPHPRLILSATYHPYTCGVASRHASDAAYHPYARIHPQDQKMMLLPISSLTTPYASAPPPLTILMLPQRPQDMPLMPPSTPLTPNPLSAAYHPYHQVLDP</sequence>
<keyword evidence="3" id="KW-1185">Reference proteome</keyword>
<accession>A0A9Q3L4F8</accession>
<gene>
    <name evidence="2" type="ORF">O181_130777</name>
</gene>
<evidence type="ECO:0000313" key="2">
    <source>
        <dbReference type="EMBL" id="MBW0591062.1"/>
    </source>
</evidence>
<evidence type="ECO:0000256" key="1">
    <source>
        <dbReference type="SAM" id="MobiDB-lite"/>
    </source>
</evidence>
<dbReference type="Proteomes" id="UP000765509">
    <property type="component" value="Unassembled WGS sequence"/>
</dbReference>
<evidence type="ECO:0000313" key="3">
    <source>
        <dbReference type="Proteomes" id="UP000765509"/>
    </source>
</evidence>
<feature type="region of interest" description="Disordered" evidence="1">
    <location>
        <begin position="1"/>
        <end position="20"/>
    </location>
</feature>
<name>A0A9Q3L4F8_9BASI</name>
<protein>
    <submittedName>
        <fullName evidence="2">Uncharacterized protein</fullName>
    </submittedName>
</protein>
<organism evidence="2 3">
    <name type="scientific">Austropuccinia psidii MF-1</name>
    <dbReference type="NCBI Taxonomy" id="1389203"/>
    <lineage>
        <taxon>Eukaryota</taxon>
        <taxon>Fungi</taxon>
        <taxon>Dikarya</taxon>
        <taxon>Basidiomycota</taxon>
        <taxon>Pucciniomycotina</taxon>
        <taxon>Pucciniomycetes</taxon>
        <taxon>Pucciniales</taxon>
        <taxon>Sphaerophragmiaceae</taxon>
        <taxon>Austropuccinia</taxon>
    </lineage>
</organism>
<dbReference type="AlphaFoldDB" id="A0A9Q3L4F8"/>
<reference evidence="2" key="1">
    <citation type="submission" date="2021-03" db="EMBL/GenBank/DDBJ databases">
        <title>Draft genome sequence of rust myrtle Austropuccinia psidii MF-1, a brazilian biotype.</title>
        <authorList>
            <person name="Quecine M.C."/>
            <person name="Pachon D.M.R."/>
            <person name="Bonatelli M.L."/>
            <person name="Correr F.H."/>
            <person name="Franceschini L.M."/>
            <person name="Leite T.F."/>
            <person name="Margarido G.R.A."/>
            <person name="Almeida C.A."/>
            <person name="Ferrarezi J.A."/>
            <person name="Labate C.A."/>
        </authorList>
    </citation>
    <scope>NUCLEOTIDE SEQUENCE</scope>
    <source>
        <strain evidence="2">MF-1</strain>
    </source>
</reference>
<dbReference type="EMBL" id="AVOT02141243">
    <property type="protein sequence ID" value="MBW0591062.1"/>
    <property type="molecule type" value="Genomic_DNA"/>
</dbReference>
<dbReference type="OrthoDB" id="538223at2759"/>
<comment type="caution">
    <text evidence="2">The sequence shown here is derived from an EMBL/GenBank/DDBJ whole genome shotgun (WGS) entry which is preliminary data.</text>
</comment>